<dbReference type="PANTHER" id="PTHR47017:SF1">
    <property type="entry name" value="ACYL-COA"/>
    <property type="match status" value="1"/>
</dbReference>
<accession>A0A5S3P4T5</accession>
<dbReference type="PANTHER" id="PTHR47017">
    <property type="entry name" value="ACYL-COA"/>
    <property type="match status" value="1"/>
</dbReference>
<reference evidence="2 3" key="1">
    <citation type="submission" date="2019-05" db="EMBL/GenBank/DDBJ databases">
        <title>Erythrobacter marisflavi sp. nov., isolated from isolated from water of an estuary environment.</title>
        <authorList>
            <person name="Yoon J.-H."/>
        </authorList>
    </citation>
    <scope>NUCLEOTIDE SEQUENCE [LARGE SCALE GENOMIC DNA]</scope>
    <source>
        <strain evidence="2 3">KEM-5</strain>
    </source>
</reference>
<dbReference type="EMBL" id="VCAO01000003">
    <property type="protein sequence ID" value="TMM48050.1"/>
    <property type="molecule type" value="Genomic_DNA"/>
</dbReference>
<dbReference type="Pfam" id="PF04339">
    <property type="entry name" value="FemAB_like"/>
    <property type="match status" value="1"/>
</dbReference>
<dbReference type="AlphaFoldDB" id="A0A5S3P4T5"/>
<dbReference type="Proteomes" id="UP000309668">
    <property type="component" value="Unassembled WGS sequence"/>
</dbReference>
<dbReference type="Gene3D" id="3.40.630.30">
    <property type="match status" value="1"/>
</dbReference>
<feature type="coiled-coil region" evidence="1">
    <location>
        <begin position="252"/>
        <end position="279"/>
    </location>
</feature>
<keyword evidence="3" id="KW-1185">Reference proteome</keyword>
<sequence length="444" mass="48273">MAAAAGAVGGEARIYCLSHRGSAQSDGDRTACAWSAGVDLDGVLAGNAGPSAKVCRCPHRRRCRHSVSQSSLIAQVSGSVGAFDRDQWNALAGRDNPFVSHEFLAALETSGSVGAGTGWQPAPIVVSEDGGPLLAAMPAYVKGHSQGEYVFDHAWADAYERAGGSYYPKLQIAVPFTPATGPRILSSEPAFAAPLLSAAEQLCAQNGFSSAHATFIEPAQQALFSSAGWLLRSDIQFHWRNRGYATFDDFLATLASRKRKDLRKERAAAQAQVDIVRLAGDDIRAEHWDAFWHFYQDTGARKWGQPYLRREAFDLLGESMGDQLLLVLAYQDNVPIAGALNFIGGSALYGRYWGCTRDVRFLHFELCYYQAIDAAIERGLARVEAGAQGGHKLARGYEPVETVSAHWIADPGFRAAVAEFLDREREGVAADRNYLRSRTPFKKP</sequence>
<organism evidence="2 3">
    <name type="scientific">Qipengyuania marisflavi</name>
    <dbReference type="NCBI Taxonomy" id="2486356"/>
    <lineage>
        <taxon>Bacteria</taxon>
        <taxon>Pseudomonadati</taxon>
        <taxon>Pseudomonadota</taxon>
        <taxon>Alphaproteobacteria</taxon>
        <taxon>Sphingomonadales</taxon>
        <taxon>Erythrobacteraceae</taxon>
        <taxon>Qipengyuania</taxon>
    </lineage>
</organism>
<protein>
    <submittedName>
        <fullName evidence="2">N-acetyltransferase</fullName>
    </submittedName>
</protein>
<keyword evidence="1" id="KW-0175">Coiled coil</keyword>
<dbReference type="GO" id="GO:0016740">
    <property type="term" value="F:transferase activity"/>
    <property type="evidence" value="ECO:0007669"/>
    <property type="project" value="UniProtKB-KW"/>
</dbReference>
<dbReference type="InterPro" id="IPR016181">
    <property type="entry name" value="Acyl_CoA_acyltransferase"/>
</dbReference>
<gene>
    <name evidence="2" type="ORF">FEV51_07010</name>
</gene>
<comment type="caution">
    <text evidence="2">The sequence shown here is derived from an EMBL/GenBank/DDBJ whole genome shotgun (WGS) entry which is preliminary data.</text>
</comment>
<evidence type="ECO:0000313" key="3">
    <source>
        <dbReference type="Proteomes" id="UP000309668"/>
    </source>
</evidence>
<keyword evidence="2" id="KW-0808">Transferase</keyword>
<evidence type="ECO:0000313" key="2">
    <source>
        <dbReference type="EMBL" id="TMM48050.1"/>
    </source>
</evidence>
<name>A0A5S3P4T5_9SPHN</name>
<dbReference type="InterPro" id="IPR007434">
    <property type="entry name" value="FemAB-like"/>
</dbReference>
<proteinExistence type="predicted"/>
<dbReference type="OrthoDB" id="9776898at2"/>
<dbReference type="SUPFAM" id="SSF55729">
    <property type="entry name" value="Acyl-CoA N-acyltransferases (Nat)"/>
    <property type="match status" value="1"/>
</dbReference>
<evidence type="ECO:0000256" key="1">
    <source>
        <dbReference type="SAM" id="Coils"/>
    </source>
</evidence>